<dbReference type="AlphaFoldDB" id="A0A1H8TF55"/>
<dbReference type="NCBIfam" id="TIGR02550">
    <property type="entry name" value="flagell_flgL"/>
    <property type="match status" value="1"/>
</dbReference>
<dbReference type="EMBL" id="FODY01000006">
    <property type="protein sequence ID" value="SEO89386.1"/>
    <property type="molecule type" value="Genomic_DNA"/>
</dbReference>
<evidence type="ECO:0000313" key="7">
    <source>
        <dbReference type="Proteomes" id="UP000198847"/>
    </source>
</evidence>
<organism evidence="6 7">
    <name type="scientific">Propionispora vibrioides</name>
    <dbReference type="NCBI Taxonomy" id="112903"/>
    <lineage>
        <taxon>Bacteria</taxon>
        <taxon>Bacillati</taxon>
        <taxon>Bacillota</taxon>
        <taxon>Negativicutes</taxon>
        <taxon>Selenomonadales</taxon>
        <taxon>Sporomusaceae</taxon>
        <taxon>Propionispora</taxon>
    </lineage>
</organism>
<dbReference type="GO" id="GO:0071973">
    <property type="term" value="P:bacterial-type flagellum-dependent cell motility"/>
    <property type="evidence" value="ECO:0007669"/>
    <property type="project" value="InterPro"/>
</dbReference>
<sequence length="362" mass="38600">MRITNNMIVANTIKNLNNSASRVNEAQERVSTEKKISLPSDDPIIATRAIKYRSYVDTIEQYQKNTDDVTSWQSTTDGALSDLSDIMGQVRTLVVKASSDTLSDTDKSAIKEQISELQQNAIDVMNTSYGGRYIFGGYSTGEAPYALESTGLTDSNGDSISTVTFKGKYLSLGGVVDSSVSDSDIENFCNTNASDIYSTASAQSIKVNVGFDTDVTVNVEGQNVVGEGVGSNLFDTFSKILLALDGGTSYKTATVDTSTSPATTTVTENTISNVSDFLTDIDNDLNRISTAQSALGASMKNVSMISDRLDNAYTTYTTLMSNNEDVDIAKATIESSSAEAVYEASLAVGAKAISKTLVDYLA</sequence>
<reference evidence="6 7" key="1">
    <citation type="submission" date="2016-10" db="EMBL/GenBank/DDBJ databases">
        <authorList>
            <person name="de Groot N.N."/>
        </authorList>
    </citation>
    <scope>NUCLEOTIDE SEQUENCE [LARGE SCALE GENOMIC DNA]</scope>
    <source>
        <strain evidence="6 7">DSM 13305</strain>
    </source>
</reference>
<dbReference type="GO" id="GO:0009424">
    <property type="term" value="C:bacterial-type flagellum hook"/>
    <property type="evidence" value="ECO:0007669"/>
    <property type="project" value="InterPro"/>
</dbReference>
<dbReference type="InterPro" id="IPR001492">
    <property type="entry name" value="Flagellin"/>
</dbReference>
<proteinExistence type="inferred from homology"/>
<dbReference type="GO" id="GO:0005198">
    <property type="term" value="F:structural molecule activity"/>
    <property type="evidence" value="ECO:0007669"/>
    <property type="project" value="InterPro"/>
</dbReference>
<dbReference type="InterPro" id="IPR013384">
    <property type="entry name" value="Flagell_FlgL"/>
</dbReference>
<keyword evidence="6" id="KW-0969">Cilium</keyword>
<feature type="domain" description="Flagellin C-terminal" evidence="5">
    <location>
        <begin position="279"/>
        <end position="361"/>
    </location>
</feature>
<dbReference type="PANTHER" id="PTHR42792">
    <property type="entry name" value="FLAGELLIN"/>
    <property type="match status" value="1"/>
</dbReference>
<evidence type="ECO:0000256" key="2">
    <source>
        <dbReference type="ARBA" id="ARBA00005709"/>
    </source>
</evidence>
<feature type="domain" description="Flagellin N-terminal" evidence="4">
    <location>
        <begin position="3"/>
        <end position="140"/>
    </location>
</feature>
<dbReference type="InterPro" id="IPR046358">
    <property type="entry name" value="Flagellin_C"/>
</dbReference>
<gene>
    <name evidence="6" type="ORF">SAMN04490178_106145</name>
</gene>
<dbReference type="SUPFAM" id="SSF64518">
    <property type="entry name" value="Phase 1 flagellin"/>
    <property type="match status" value="1"/>
</dbReference>
<dbReference type="PANTHER" id="PTHR42792:SF1">
    <property type="entry name" value="FLAGELLAR HOOK-ASSOCIATED PROTEIN 3"/>
    <property type="match status" value="1"/>
</dbReference>
<dbReference type="InterPro" id="IPR001029">
    <property type="entry name" value="Flagellin_N"/>
</dbReference>
<dbReference type="Pfam" id="PF00669">
    <property type="entry name" value="Flagellin_N"/>
    <property type="match status" value="1"/>
</dbReference>
<protein>
    <submittedName>
        <fullName evidence="6">Flagellar hook-associated protein 3 FlgL</fullName>
    </submittedName>
</protein>
<evidence type="ECO:0000256" key="1">
    <source>
        <dbReference type="ARBA" id="ARBA00004365"/>
    </source>
</evidence>
<evidence type="ECO:0000259" key="4">
    <source>
        <dbReference type="Pfam" id="PF00669"/>
    </source>
</evidence>
<dbReference type="Gene3D" id="1.20.1330.10">
    <property type="entry name" value="f41 fragment of flagellin, N-terminal domain"/>
    <property type="match status" value="1"/>
</dbReference>
<keyword evidence="6" id="KW-0966">Cell projection</keyword>
<dbReference type="Proteomes" id="UP000198847">
    <property type="component" value="Unassembled WGS sequence"/>
</dbReference>
<accession>A0A1H8TF55</accession>
<dbReference type="Pfam" id="PF00700">
    <property type="entry name" value="Flagellin_C"/>
    <property type="match status" value="1"/>
</dbReference>
<dbReference type="OrthoDB" id="9758307at2"/>
<dbReference type="STRING" id="112903.SAMN04490178_106145"/>
<keyword evidence="6" id="KW-0282">Flagellum</keyword>
<keyword evidence="3" id="KW-0975">Bacterial flagellum</keyword>
<keyword evidence="7" id="KW-1185">Reference proteome</keyword>
<comment type="subcellular location">
    <subcellularLocation>
        <location evidence="1">Bacterial flagellum</location>
    </subcellularLocation>
</comment>
<comment type="similarity">
    <text evidence="2">Belongs to the bacterial flagellin family.</text>
</comment>
<evidence type="ECO:0000313" key="6">
    <source>
        <dbReference type="EMBL" id="SEO89386.1"/>
    </source>
</evidence>
<evidence type="ECO:0000256" key="3">
    <source>
        <dbReference type="ARBA" id="ARBA00023143"/>
    </source>
</evidence>
<evidence type="ECO:0000259" key="5">
    <source>
        <dbReference type="Pfam" id="PF00700"/>
    </source>
</evidence>
<name>A0A1H8TF55_9FIRM</name>
<dbReference type="RefSeq" id="WP_091745287.1">
    <property type="nucleotide sequence ID" value="NZ_FODY01000006.1"/>
</dbReference>